<dbReference type="PROSITE" id="PS51318">
    <property type="entry name" value="TAT"/>
    <property type="match status" value="1"/>
</dbReference>
<gene>
    <name evidence="2" type="ORF">ACFOZ7_22185</name>
</gene>
<organism evidence="2 3">
    <name type="scientific">Natribaculum luteum</name>
    <dbReference type="NCBI Taxonomy" id="1586232"/>
    <lineage>
        <taxon>Archaea</taxon>
        <taxon>Methanobacteriati</taxon>
        <taxon>Methanobacteriota</taxon>
        <taxon>Stenosarchaea group</taxon>
        <taxon>Halobacteria</taxon>
        <taxon>Halobacteriales</taxon>
        <taxon>Natrialbaceae</taxon>
        <taxon>Natribaculum</taxon>
    </lineage>
</organism>
<dbReference type="GeneID" id="71853401"/>
<feature type="region of interest" description="Disordered" evidence="1">
    <location>
        <begin position="141"/>
        <end position="186"/>
    </location>
</feature>
<evidence type="ECO:0000256" key="1">
    <source>
        <dbReference type="SAM" id="MobiDB-lite"/>
    </source>
</evidence>
<feature type="compositionally biased region" description="Acidic residues" evidence="1">
    <location>
        <begin position="153"/>
        <end position="186"/>
    </location>
</feature>
<comment type="caution">
    <text evidence="2">The sequence shown here is derived from an EMBL/GenBank/DDBJ whole genome shotgun (WGS) entry which is preliminary data.</text>
</comment>
<reference evidence="2 3" key="1">
    <citation type="journal article" date="2014" name="Int. J. Syst. Evol. Microbiol.">
        <title>Complete genome sequence of Corynebacterium casei LMG S-19264T (=DSM 44701T), isolated from a smear-ripened cheese.</title>
        <authorList>
            <consortium name="US DOE Joint Genome Institute (JGI-PGF)"/>
            <person name="Walter F."/>
            <person name="Albersmeier A."/>
            <person name="Kalinowski J."/>
            <person name="Ruckert C."/>
        </authorList>
    </citation>
    <scope>NUCLEOTIDE SEQUENCE [LARGE SCALE GENOMIC DNA]</scope>
    <source>
        <strain evidence="2 3">IBRC-M 10912</strain>
    </source>
</reference>
<dbReference type="AlphaFoldDB" id="A0ABD5P5M9"/>
<accession>A0ABD5P5M9</accession>
<proteinExistence type="predicted"/>
<name>A0ABD5P5M9_9EURY</name>
<dbReference type="InterPro" id="IPR006311">
    <property type="entry name" value="TAT_signal"/>
</dbReference>
<dbReference type="RefSeq" id="WP_246973262.1">
    <property type="nucleotide sequence ID" value="NZ_CP095397.1"/>
</dbReference>
<dbReference type="EMBL" id="JBHSDJ010000133">
    <property type="protein sequence ID" value="MFC4249606.1"/>
    <property type="molecule type" value="Genomic_DNA"/>
</dbReference>
<dbReference type="InterPro" id="IPR019546">
    <property type="entry name" value="TAT_signal_bac_arc"/>
</dbReference>
<dbReference type="NCBIfam" id="TIGR01409">
    <property type="entry name" value="TAT_signal_seq"/>
    <property type="match status" value="1"/>
</dbReference>
<evidence type="ECO:0000313" key="3">
    <source>
        <dbReference type="Proteomes" id="UP001595821"/>
    </source>
</evidence>
<feature type="region of interest" description="Disordered" evidence="1">
    <location>
        <begin position="1"/>
        <end position="20"/>
    </location>
</feature>
<protein>
    <submittedName>
        <fullName evidence="2">Twin-arginine translocation signal domain-containing protein</fullName>
    </submittedName>
</protein>
<feature type="compositionally biased region" description="Basic and acidic residues" evidence="1">
    <location>
        <begin position="7"/>
        <end position="18"/>
    </location>
</feature>
<dbReference type="Proteomes" id="UP001595821">
    <property type="component" value="Unassembled WGS sequence"/>
</dbReference>
<evidence type="ECO:0000313" key="2">
    <source>
        <dbReference type="EMBL" id="MFC4249606.1"/>
    </source>
</evidence>
<sequence>MTDETYESEHDRSGDSRRSFMKKSALATGALVLGTGAASTAAAQDDGDVLVFSYDYLPNQDFEVLAQLDQSTTISILELDGEEVEEIGGGDDYDGYVIRYDMGEDTAGVTTFLFTDEASLSEGDTETMSADASMLSSDLNILSASLGGGDGNGGDEENGEENDTEEEDGGMADNATEEDNETNTTA</sequence>